<organism evidence="2 3">
    <name type="scientific">Arboricoccus pini</name>
    <dbReference type="NCBI Taxonomy" id="1963835"/>
    <lineage>
        <taxon>Bacteria</taxon>
        <taxon>Pseudomonadati</taxon>
        <taxon>Pseudomonadota</taxon>
        <taxon>Alphaproteobacteria</taxon>
        <taxon>Geminicoccales</taxon>
        <taxon>Geminicoccaceae</taxon>
        <taxon>Arboricoccus</taxon>
    </lineage>
</organism>
<name>A0A212S209_9PROT</name>
<feature type="compositionally biased region" description="Low complexity" evidence="1">
    <location>
        <begin position="156"/>
        <end position="167"/>
    </location>
</feature>
<feature type="compositionally biased region" description="Gly residues" evidence="1">
    <location>
        <begin position="20"/>
        <end position="30"/>
    </location>
</feature>
<feature type="compositionally biased region" description="Acidic residues" evidence="1">
    <location>
        <begin position="123"/>
        <end position="132"/>
    </location>
</feature>
<gene>
    <name evidence="2" type="ORF">SAMN07250955_12039</name>
</gene>
<accession>A0A212S209</accession>
<dbReference type="OrthoDB" id="7376175at2"/>
<feature type="region of interest" description="Disordered" evidence="1">
    <location>
        <begin position="1"/>
        <end position="51"/>
    </location>
</feature>
<dbReference type="AlphaFoldDB" id="A0A212S209"/>
<protein>
    <submittedName>
        <fullName evidence="2">Uncharacterized protein</fullName>
    </submittedName>
</protein>
<proteinExistence type="predicted"/>
<feature type="region of interest" description="Disordered" evidence="1">
    <location>
        <begin position="123"/>
        <end position="212"/>
    </location>
</feature>
<evidence type="ECO:0000313" key="3">
    <source>
        <dbReference type="Proteomes" id="UP000197065"/>
    </source>
</evidence>
<dbReference type="EMBL" id="FYEH01000020">
    <property type="protein sequence ID" value="SNB79162.1"/>
    <property type="molecule type" value="Genomic_DNA"/>
</dbReference>
<keyword evidence="3" id="KW-1185">Reference proteome</keyword>
<reference evidence="2 3" key="1">
    <citation type="submission" date="2017-06" db="EMBL/GenBank/DDBJ databases">
        <authorList>
            <person name="Kim H.J."/>
            <person name="Triplett B.A."/>
        </authorList>
    </citation>
    <scope>NUCLEOTIDE SEQUENCE [LARGE SCALE GENOMIC DNA]</scope>
    <source>
        <strain evidence="2 3">B29T1</strain>
    </source>
</reference>
<evidence type="ECO:0000256" key="1">
    <source>
        <dbReference type="SAM" id="MobiDB-lite"/>
    </source>
</evidence>
<sequence length="212" mass="22932">MKDRSMFPFRRGNSKKRGKGGGGNGGGGGNNANMPRRHQGNPRRVPGSAGELLPLLQPTTKALAQVLAGNTRASGQVVHARNILSQAQRLIDERQVDRMAPVHREEFLEQVARLRLTLADAEEDDYQDEADSDPVPKPAHRPLTPERLRELALSLAGPAEPPVAAAEPESEPETLVEVEAPAAPVMIEDAVERSDIKAGSPRSARLRLRTEG</sequence>
<evidence type="ECO:0000313" key="2">
    <source>
        <dbReference type="EMBL" id="SNB79162.1"/>
    </source>
</evidence>
<dbReference type="Proteomes" id="UP000197065">
    <property type="component" value="Unassembled WGS sequence"/>
</dbReference>